<evidence type="ECO:0000256" key="8">
    <source>
        <dbReference type="ARBA" id="ARBA00023125"/>
    </source>
</evidence>
<comment type="caution">
    <text evidence="13">The sequence shown here is derived from an EMBL/GenBank/DDBJ whole genome shotgun (WGS) entry which is preliminary data.</text>
</comment>
<comment type="subcellular location">
    <subcellularLocation>
        <location evidence="1 9">Cytoplasm</location>
    </subcellularLocation>
</comment>
<sequence>MKVNCLKKDLVKGINMVDDIILISNTLPILSNLLIETSENSLHMITTNLEVGMECYIPAQVIEQGKITVPAHKISEAVKSLPDVEININTENNTFIINYKKGFFRINGSGVEDFPELPQIEKSNTFSIKQTDLKRMIKKTSFAVSYDDARPALSGVLFVVVEDILRLIATDGRRMACIESTIKNSCRGKKEIIIPIKTINKLSKILDKGEVEVSFGENEISFQIKNKDRLVSRLINKQFPDYQKAIPPDFKRRVRLKNKEFFDNLKRVAVLTSEESAAVGFDVLADKIILKANIPGIGEVKEEVDLKHKEPCPDVPLVNIIFEPRYIMDFLKNEESADVFLDLNGPLDSGVMKPDGDEKYTYVIMPIRP</sequence>
<keyword evidence="7 9" id="KW-0239">DNA-directed DNA polymerase</keyword>
<dbReference type="PANTHER" id="PTHR30478">
    <property type="entry name" value="DNA POLYMERASE III SUBUNIT BETA"/>
    <property type="match status" value="1"/>
</dbReference>
<keyword evidence="8" id="KW-0238">DNA-binding</keyword>
<name>A0A9E2F4H8_PSYF1</name>
<evidence type="ECO:0000259" key="10">
    <source>
        <dbReference type="Pfam" id="PF00712"/>
    </source>
</evidence>
<dbReference type="PIRSF" id="PIRSF000804">
    <property type="entry name" value="DNA_pol_III_b"/>
    <property type="match status" value="1"/>
</dbReference>
<keyword evidence="5 9" id="KW-0548">Nucleotidyltransferase</keyword>
<dbReference type="GO" id="GO:0005737">
    <property type="term" value="C:cytoplasm"/>
    <property type="evidence" value="ECO:0007669"/>
    <property type="project" value="UniProtKB-SubCell"/>
</dbReference>
<dbReference type="CDD" id="cd00140">
    <property type="entry name" value="beta_clamp"/>
    <property type="match status" value="1"/>
</dbReference>
<dbReference type="EMBL" id="QLTW01000043">
    <property type="protein sequence ID" value="MBT9145046.1"/>
    <property type="molecule type" value="Genomic_DNA"/>
</dbReference>
<reference evidence="13 14" key="1">
    <citation type="journal article" date="2021" name="bioRxiv">
        <title>Unique metabolic strategies in Hadean analogues reveal hints for primordial physiology.</title>
        <authorList>
            <person name="Nobu M.K."/>
            <person name="Nakai R."/>
            <person name="Tamazawa S."/>
            <person name="Mori H."/>
            <person name="Toyoda A."/>
            <person name="Ijiri A."/>
            <person name="Suzuki S."/>
            <person name="Kurokawa K."/>
            <person name="Kamagata Y."/>
            <person name="Tamaki H."/>
        </authorList>
    </citation>
    <scope>NUCLEOTIDE SEQUENCE [LARGE SCALE GENOMIC DNA]</scope>
    <source>
        <strain evidence="13">BS525</strain>
    </source>
</reference>
<dbReference type="PANTHER" id="PTHR30478:SF0">
    <property type="entry name" value="BETA SLIDING CLAMP"/>
    <property type="match status" value="1"/>
</dbReference>
<feature type="domain" description="DNA polymerase III beta sliding clamp central" evidence="11">
    <location>
        <begin position="128"/>
        <end position="241"/>
    </location>
</feature>
<evidence type="ECO:0000256" key="5">
    <source>
        <dbReference type="ARBA" id="ARBA00022695"/>
    </source>
</evidence>
<proteinExistence type="inferred from homology"/>
<dbReference type="SMART" id="SM00480">
    <property type="entry name" value="POL3Bc"/>
    <property type="match status" value="1"/>
</dbReference>
<comment type="subunit">
    <text evidence="9">Forms a ring-shaped head-to-tail homodimer around DNA.</text>
</comment>
<keyword evidence="6 9" id="KW-0235">DNA replication</keyword>
<keyword evidence="4 9" id="KW-0808">Transferase</keyword>
<dbReference type="Gene3D" id="3.70.10.10">
    <property type="match status" value="1"/>
</dbReference>
<accession>A0A9E2F4H8</accession>
<evidence type="ECO:0000256" key="6">
    <source>
        <dbReference type="ARBA" id="ARBA00022705"/>
    </source>
</evidence>
<dbReference type="SUPFAM" id="SSF55979">
    <property type="entry name" value="DNA clamp"/>
    <property type="match status" value="3"/>
</dbReference>
<dbReference type="NCBIfam" id="TIGR00663">
    <property type="entry name" value="dnan"/>
    <property type="match status" value="1"/>
</dbReference>
<evidence type="ECO:0000313" key="13">
    <source>
        <dbReference type="EMBL" id="MBT9145046.1"/>
    </source>
</evidence>
<dbReference type="InterPro" id="IPR046938">
    <property type="entry name" value="DNA_clamp_sf"/>
</dbReference>
<dbReference type="GO" id="GO:0006271">
    <property type="term" value="P:DNA strand elongation involved in DNA replication"/>
    <property type="evidence" value="ECO:0007669"/>
    <property type="project" value="TreeGrafter"/>
</dbReference>
<dbReference type="GO" id="GO:0008408">
    <property type="term" value="F:3'-5' exonuclease activity"/>
    <property type="evidence" value="ECO:0007669"/>
    <property type="project" value="InterPro"/>
</dbReference>
<dbReference type="Gene3D" id="3.10.150.10">
    <property type="entry name" value="DNA Polymerase III, subunit A, domain 2"/>
    <property type="match status" value="1"/>
</dbReference>
<evidence type="ECO:0000256" key="3">
    <source>
        <dbReference type="ARBA" id="ARBA00022490"/>
    </source>
</evidence>
<evidence type="ECO:0000256" key="2">
    <source>
        <dbReference type="ARBA" id="ARBA00010752"/>
    </source>
</evidence>
<evidence type="ECO:0000256" key="1">
    <source>
        <dbReference type="ARBA" id="ARBA00004496"/>
    </source>
</evidence>
<dbReference type="Pfam" id="PF02768">
    <property type="entry name" value="DNA_pol3_beta_3"/>
    <property type="match status" value="1"/>
</dbReference>
<protein>
    <recommendedName>
        <fullName evidence="9">Beta sliding clamp</fullName>
    </recommendedName>
</protein>
<comment type="similarity">
    <text evidence="2 9">Belongs to the beta sliding clamp family.</text>
</comment>
<evidence type="ECO:0000259" key="12">
    <source>
        <dbReference type="Pfam" id="PF02768"/>
    </source>
</evidence>
<dbReference type="GO" id="GO:0009360">
    <property type="term" value="C:DNA polymerase III complex"/>
    <property type="evidence" value="ECO:0007669"/>
    <property type="project" value="InterPro"/>
</dbReference>
<dbReference type="InterPro" id="IPR001001">
    <property type="entry name" value="DNA_polIII_beta"/>
</dbReference>
<feature type="domain" description="DNA polymerase III beta sliding clamp N-terminal" evidence="10">
    <location>
        <begin position="1"/>
        <end position="118"/>
    </location>
</feature>
<evidence type="ECO:0000256" key="4">
    <source>
        <dbReference type="ARBA" id="ARBA00022679"/>
    </source>
</evidence>
<dbReference type="AlphaFoldDB" id="A0A9E2F4H8"/>
<evidence type="ECO:0000259" key="11">
    <source>
        <dbReference type="Pfam" id="PF02767"/>
    </source>
</evidence>
<dbReference type="InterPro" id="IPR022634">
    <property type="entry name" value="DNA_polIII_beta_N"/>
</dbReference>
<dbReference type="InterPro" id="IPR022635">
    <property type="entry name" value="DNA_polIII_beta_C"/>
</dbReference>
<dbReference type="GO" id="GO:0003677">
    <property type="term" value="F:DNA binding"/>
    <property type="evidence" value="ECO:0007669"/>
    <property type="project" value="UniProtKB-UniRule"/>
</dbReference>
<keyword evidence="3 9" id="KW-0963">Cytoplasm</keyword>
<gene>
    <name evidence="13" type="primary">dnaN_2</name>
    <name evidence="13" type="ORF">DDT42_00911</name>
</gene>
<evidence type="ECO:0000256" key="9">
    <source>
        <dbReference type="PIRNR" id="PIRNR000804"/>
    </source>
</evidence>
<organism evidence="13 14">
    <name type="scientific">Psychracetigena formicireducens</name>
    <dbReference type="NCBI Taxonomy" id="2986056"/>
    <lineage>
        <taxon>Bacteria</taxon>
        <taxon>Bacillati</taxon>
        <taxon>Candidatus Lithacetigenota</taxon>
        <taxon>Candidatus Psychracetigena</taxon>
    </lineage>
</organism>
<feature type="domain" description="DNA polymerase III beta sliding clamp C-terminal" evidence="12">
    <location>
        <begin position="244"/>
        <end position="368"/>
    </location>
</feature>
<dbReference type="Pfam" id="PF00712">
    <property type="entry name" value="DNA_pol3_beta"/>
    <property type="match status" value="1"/>
</dbReference>
<dbReference type="Pfam" id="PF02767">
    <property type="entry name" value="DNA_pol3_beta_2"/>
    <property type="match status" value="1"/>
</dbReference>
<dbReference type="GO" id="GO:0003887">
    <property type="term" value="F:DNA-directed DNA polymerase activity"/>
    <property type="evidence" value="ECO:0007669"/>
    <property type="project" value="UniProtKB-UniRule"/>
</dbReference>
<dbReference type="InterPro" id="IPR022637">
    <property type="entry name" value="DNA_polIII_beta_cen"/>
</dbReference>
<evidence type="ECO:0000313" key="14">
    <source>
        <dbReference type="Proteomes" id="UP000811545"/>
    </source>
</evidence>
<evidence type="ECO:0000256" key="7">
    <source>
        <dbReference type="ARBA" id="ARBA00022932"/>
    </source>
</evidence>
<dbReference type="Proteomes" id="UP000811545">
    <property type="component" value="Unassembled WGS sequence"/>
</dbReference>
<comment type="function">
    <text evidence="9">Confers DNA tethering and processivity to DNA polymerases and other proteins. Acts as a clamp, forming a ring around DNA (a reaction catalyzed by the clamp-loading complex) which diffuses in an ATP-independent manner freely and bidirectionally along dsDNA. Initially characterized for its ability to contact the catalytic subunit of DNA polymerase III (Pol III), a complex, multichain enzyme responsible for most of the replicative synthesis in bacteria; Pol III exhibits 3'-5' exonuclease proofreading activity. The beta chain is required for initiation of replication as well as for processivity of DNA replication.</text>
</comment>